<dbReference type="RefSeq" id="WP_213672013.1">
    <property type="nucleotide sequence ID" value="NZ_JAHCDA010000004.1"/>
</dbReference>
<organism evidence="3 4">
    <name type="scientific">Roseococcus pinisoli</name>
    <dbReference type="NCBI Taxonomy" id="2835040"/>
    <lineage>
        <taxon>Bacteria</taxon>
        <taxon>Pseudomonadati</taxon>
        <taxon>Pseudomonadota</taxon>
        <taxon>Alphaproteobacteria</taxon>
        <taxon>Acetobacterales</taxon>
        <taxon>Roseomonadaceae</taxon>
        <taxon>Roseococcus</taxon>
    </lineage>
</organism>
<evidence type="ECO:0000313" key="4">
    <source>
        <dbReference type="Proteomes" id="UP000766336"/>
    </source>
</evidence>
<feature type="region of interest" description="Disordered" evidence="1">
    <location>
        <begin position="13"/>
        <end position="32"/>
    </location>
</feature>
<dbReference type="Proteomes" id="UP000766336">
    <property type="component" value="Unassembled WGS sequence"/>
</dbReference>
<feature type="compositionally biased region" description="Basic and acidic residues" evidence="1">
    <location>
        <begin position="37"/>
        <end position="55"/>
    </location>
</feature>
<evidence type="ECO:0000313" key="3">
    <source>
        <dbReference type="EMBL" id="MBS7813326.1"/>
    </source>
</evidence>
<dbReference type="EMBL" id="JAHCDA010000004">
    <property type="protein sequence ID" value="MBS7813326.1"/>
    <property type="molecule type" value="Genomic_DNA"/>
</dbReference>
<protein>
    <submittedName>
        <fullName evidence="3">Type VI secretion system protein TssA</fullName>
    </submittedName>
</protein>
<dbReference type="PANTHER" id="PTHR37951">
    <property type="entry name" value="CYTOPLASMIC PROTEIN-RELATED"/>
    <property type="match status" value="1"/>
</dbReference>
<dbReference type="InterPro" id="IPR017740">
    <property type="entry name" value="TssA-like"/>
</dbReference>
<evidence type="ECO:0000256" key="1">
    <source>
        <dbReference type="SAM" id="MobiDB-lite"/>
    </source>
</evidence>
<dbReference type="Pfam" id="PF06812">
    <property type="entry name" value="ImpA_N"/>
    <property type="match status" value="1"/>
</dbReference>
<name>A0ABS5QIZ1_9PROT</name>
<dbReference type="NCBIfam" id="TIGR03363">
    <property type="entry name" value="VI_chp_8"/>
    <property type="match status" value="1"/>
</dbReference>
<proteinExistence type="predicted"/>
<comment type="caution">
    <text evidence="3">The sequence shown here is derived from an EMBL/GenBank/DDBJ whole genome shotgun (WGS) entry which is preliminary data.</text>
</comment>
<reference evidence="3 4" key="1">
    <citation type="submission" date="2021-05" db="EMBL/GenBank/DDBJ databases">
        <title>Roseococcus sp. XZZS9, whole genome shotgun sequencing project.</title>
        <authorList>
            <person name="Zhao G."/>
            <person name="Shen L."/>
        </authorList>
    </citation>
    <scope>NUCLEOTIDE SEQUENCE [LARGE SCALE GENOMIC DNA]</scope>
    <source>
        <strain evidence="3 4">XZZS9</strain>
    </source>
</reference>
<feature type="region of interest" description="Disordered" evidence="1">
    <location>
        <begin position="119"/>
        <end position="146"/>
    </location>
</feature>
<sequence length="381" mass="40506">MVDDVVDVAALVEPLGNGDGAGEDLRQDYSPSSIYQKLRDARAEARAEERARDSDGEGDAGPAEGWREVRRLAVEALSGSSKDFEIAAWLTEALVRQEGLAGLAAGARVLAGLLEQHWDAGHPQPDEDGLEGRSAPLGGLAGGDTDGTVMQALRRAPLFRRPSGEGFSIYQYEASIDTAGIADETRREQRFSQGVIALETVETEAKFDRAGLRATVALANETRAAWQLFQDQIDARFGYDAPSTRRVAEVLERMAEAATLLGGAAEASPEAAFVGEVAGSGETAAPGAVATAGGGGVGMVMPTAFNVAGREQALKALEQLAEFFQKTEPQSFLAYTLNDAVRRGRMTLPELLAEVMQDESARTGMLMALGIRPESMEPSEY</sequence>
<feature type="domain" description="ImpA N-terminal" evidence="2">
    <location>
        <begin position="13"/>
        <end position="141"/>
    </location>
</feature>
<feature type="region of interest" description="Disordered" evidence="1">
    <location>
        <begin position="37"/>
        <end position="64"/>
    </location>
</feature>
<gene>
    <name evidence="3" type="primary">tssA</name>
    <name evidence="3" type="ORF">KHU32_20460</name>
</gene>
<evidence type="ECO:0000259" key="2">
    <source>
        <dbReference type="Pfam" id="PF06812"/>
    </source>
</evidence>
<dbReference type="PANTHER" id="PTHR37951:SF1">
    <property type="entry name" value="TYPE VI SECRETION SYSTEM COMPONENT TSSA1"/>
    <property type="match status" value="1"/>
</dbReference>
<accession>A0ABS5QIZ1</accession>
<dbReference type="InterPro" id="IPR010657">
    <property type="entry name" value="ImpA_N"/>
</dbReference>
<keyword evidence="4" id="KW-1185">Reference proteome</keyword>